<proteinExistence type="predicted"/>
<name>A0A9E1GLA0_9FIRM</name>
<feature type="compositionally biased region" description="Basic and acidic residues" evidence="1">
    <location>
        <begin position="108"/>
        <end position="118"/>
    </location>
</feature>
<evidence type="ECO:0000313" key="3">
    <source>
        <dbReference type="Proteomes" id="UP000811365"/>
    </source>
</evidence>
<dbReference type="AlphaFoldDB" id="A0A9E1GLA0"/>
<dbReference type="EMBL" id="JAGZYH010000036">
    <property type="protein sequence ID" value="MBS6622461.1"/>
    <property type="molecule type" value="Genomic_DNA"/>
</dbReference>
<organism evidence="2 3">
    <name type="scientific">Faecalibacterium prausnitzii</name>
    <dbReference type="NCBI Taxonomy" id="853"/>
    <lineage>
        <taxon>Bacteria</taxon>
        <taxon>Bacillati</taxon>
        <taxon>Bacillota</taxon>
        <taxon>Clostridia</taxon>
        <taxon>Eubacteriales</taxon>
        <taxon>Oscillospiraceae</taxon>
        <taxon>Faecalibacterium</taxon>
    </lineage>
</organism>
<feature type="region of interest" description="Disordered" evidence="1">
    <location>
        <begin position="80"/>
        <end position="119"/>
    </location>
</feature>
<comment type="caution">
    <text evidence="2">The sequence shown here is derived from an EMBL/GenBank/DDBJ whole genome shotgun (WGS) entry which is preliminary data.</text>
</comment>
<gene>
    <name evidence="2" type="ORF">KH315_09930</name>
</gene>
<sequence length="139" mass="15558">MNVIELNEGRKVEYELRGTKLDFADGTLTMNLAKYQRDYPVTKTITGDAEGNLLIDGSESRFYVAEVEIPAIEYEDVEVEGEAENATATAAVEDAEKTEEETTPAEDTAPKTHIERKAKPLNTDDVTLRLWSIEDFDIL</sequence>
<reference evidence="2" key="1">
    <citation type="submission" date="2021-02" db="EMBL/GenBank/DDBJ databases">
        <title>Infant gut strain persistence is associated with maternal origin, phylogeny, and functional potential including surface adhesion and iron acquisition.</title>
        <authorList>
            <person name="Lou Y.C."/>
        </authorList>
    </citation>
    <scope>NUCLEOTIDE SEQUENCE</scope>
    <source>
        <strain evidence="2">L2_039_000G1_dasL2_039_000G1_maxbin2.maxbin.077</strain>
    </source>
</reference>
<accession>A0A9E1GLA0</accession>
<protein>
    <submittedName>
        <fullName evidence="2">Uncharacterized protein</fullName>
    </submittedName>
</protein>
<dbReference type="Proteomes" id="UP000811365">
    <property type="component" value="Unassembled WGS sequence"/>
</dbReference>
<evidence type="ECO:0000256" key="1">
    <source>
        <dbReference type="SAM" id="MobiDB-lite"/>
    </source>
</evidence>
<evidence type="ECO:0000313" key="2">
    <source>
        <dbReference type="EMBL" id="MBS6622461.1"/>
    </source>
</evidence>